<feature type="region of interest" description="Disordered" evidence="1">
    <location>
        <begin position="50"/>
        <end position="74"/>
    </location>
</feature>
<evidence type="ECO:0000256" key="1">
    <source>
        <dbReference type="SAM" id="MobiDB-lite"/>
    </source>
</evidence>
<dbReference type="Proteomes" id="UP000034920">
    <property type="component" value="Unassembled WGS sequence"/>
</dbReference>
<dbReference type="InterPro" id="IPR021454">
    <property type="entry name" value="DUF3105"/>
</dbReference>
<accession>A0A0G0XAJ7</accession>
<evidence type="ECO:0008006" key="5">
    <source>
        <dbReference type="Google" id="ProtNLM"/>
    </source>
</evidence>
<protein>
    <recommendedName>
        <fullName evidence="5">DUF3105 domain-containing protein</fullName>
    </recommendedName>
</protein>
<dbReference type="STRING" id="1619103.UU80_C0015G0004"/>
<evidence type="ECO:0000313" key="4">
    <source>
        <dbReference type="Proteomes" id="UP000034920"/>
    </source>
</evidence>
<dbReference type="EMBL" id="LCCA01000015">
    <property type="protein sequence ID" value="KKS22009.1"/>
    <property type="molecule type" value="Genomic_DNA"/>
</dbReference>
<organism evidence="3 4">
    <name type="scientific">candidate division WWE3 bacterium GW2011_GWA1_41_8</name>
    <dbReference type="NCBI Taxonomy" id="1619103"/>
    <lineage>
        <taxon>Bacteria</taxon>
        <taxon>Katanobacteria</taxon>
    </lineage>
</organism>
<evidence type="ECO:0000313" key="3">
    <source>
        <dbReference type="EMBL" id="KKS22009.1"/>
    </source>
</evidence>
<keyword evidence="2" id="KW-1133">Transmembrane helix</keyword>
<dbReference type="AlphaFoldDB" id="A0A0G0XAJ7"/>
<feature type="transmembrane region" description="Helical" evidence="2">
    <location>
        <begin position="14"/>
        <end position="33"/>
    </location>
</feature>
<keyword evidence="2" id="KW-0812">Transmembrane</keyword>
<evidence type="ECO:0000256" key="2">
    <source>
        <dbReference type="SAM" id="Phobius"/>
    </source>
</evidence>
<dbReference type="Pfam" id="PF11303">
    <property type="entry name" value="DUF3105"/>
    <property type="match status" value="1"/>
</dbReference>
<reference evidence="3 4" key="1">
    <citation type="journal article" date="2015" name="Nature">
        <title>rRNA introns, odd ribosomes, and small enigmatic genomes across a large radiation of phyla.</title>
        <authorList>
            <person name="Brown C.T."/>
            <person name="Hug L.A."/>
            <person name="Thomas B.C."/>
            <person name="Sharon I."/>
            <person name="Castelle C.J."/>
            <person name="Singh A."/>
            <person name="Wilkins M.J."/>
            <person name="Williams K.H."/>
            <person name="Banfield J.F."/>
        </authorList>
    </citation>
    <scope>NUCLEOTIDE SEQUENCE [LARGE SCALE GENOMIC DNA]</scope>
</reference>
<keyword evidence="2" id="KW-0472">Membrane</keyword>
<proteinExistence type="predicted"/>
<sequence length="181" mass="19920">MSKNNSEPPSEKGIIFAIGFFTIAVFVGIIFLASKQGAKSNLPLAGESIPEAGRNHVPKGQVKEVSDPPTSGDHYGEGVAGPGIHEDIVDDGLMIHSLEHGAVGLNYDPEKLTEEQVNQLKDLFNNKFKGKKMMMPRKNMSSPIIMVSWGQMLKLDNFDETRMVEFMTNNNDRGPEKVSVF</sequence>
<comment type="caution">
    <text evidence="3">The sequence shown here is derived from an EMBL/GenBank/DDBJ whole genome shotgun (WGS) entry which is preliminary data.</text>
</comment>
<name>A0A0G0XAJ7_UNCKA</name>
<gene>
    <name evidence="3" type="ORF">UU80_C0015G0004</name>
</gene>